<dbReference type="KEGG" id="mnd:KOY48_00215"/>
<feature type="domain" description="Mur ligase central" evidence="1">
    <location>
        <begin position="8"/>
        <end position="72"/>
    </location>
</feature>
<reference evidence="2" key="1">
    <citation type="submission" date="2021-06" db="EMBL/GenBank/DDBJ databases">
        <title>An adapted protocol for Saccharibacteria cultivation: two new species join this phylum of Candidate Phyla Radiations.</title>
        <authorList>
            <person name="Ibrahim A."/>
            <person name="Maatouk M."/>
            <person name="Zgheib R."/>
            <person name="Haddad G."/>
            <person name="Bou Khalil J."/>
            <person name="Raoult D."/>
            <person name="Bittar F."/>
        </authorList>
    </citation>
    <scope>NUCLEOTIDE SEQUENCE</scope>
    <source>
        <strain evidence="2">IHU1</strain>
    </source>
</reference>
<dbReference type="SUPFAM" id="SSF53623">
    <property type="entry name" value="MurD-like peptide ligases, catalytic domain"/>
    <property type="match status" value="1"/>
</dbReference>
<evidence type="ECO:0000259" key="1">
    <source>
        <dbReference type="Pfam" id="PF08245"/>
    </source>
</evidence>
<dbReference type="AlphaFoldDB" id="A0A8F1MC30"/>
<keyword evidence="3" id="KW-1185">Reference proteome</keyword>
<gene>
    <name evidence="2" type="ORF">KOY48_00215</name>
</gene>
<dbReference type="GO" id="GO:0016881">
    <property type="term" value="F:acid-amino acid ligase activity"/>
    <property type="evidence" value="ECO:0007669"/>
    <property type="project" value="InterPro"/>
</dbReference>
<dbReference type="Gene3D" id="3.40.1190.10">
    <property type="entry name" value="Mur-like, catalytic domain"/>
    <property type="match status" value="1"/>
</dbReference>
<sequence>MKLLAKEKINDLNATVPTVARLFSFFQTAQREGVEYVILEATSHALSQHKFDGVPIEAAVMTNLTQDHLDAITKRWKPTRQLRLNYLRKSRNISC</sequence>
<organism evidence="2 3">
    <name type="scientific">Candidatus Minimicrobia naudis</name>
    <dbReference type="NCBI Taxonomy" id="2841263"/>
    <lineage>
        <taxon>Bacteria</taxon>
        <taxon>Candidatus Saccharimonadota</taxon>
        <taxon>Candidatus Saccharimonadota incertae sedis</taxon>
        <taxon>Candidatus Minimicrobia</taxon>
    </lineage>
</organism>
<dbReference type="EMBL" id="CP076460">
    <property type="protein sequence ID" value="QWQ32319.1"/>
    <property type="molecule type" value="Genomic_DNA"/>
</dbReference>
<dbReference type="PANTHER" id="PTHR23135">
    <property type="entry name" value="MUR LIGASE FAMILY MEMBER"/>
    <property type="match status" value="1"/>
</dbReference>
<dbReference type="InterPro" id="IPR036565">
    <property type="entry name" value="Mur-like_cat_sf"/>
</dbReference>
<dbReference type="Pfam" id="PF08245">
    <property type="entry name" value="Mur_ligase_M"/>
    <property type="match status" value="1"/>
</dbReference>
<dbReference type="InterPro" id="IPR013221">
    <property type="entry name" value="Mur_ligase_cen"/>
</dbReference>
<dbReference type="PANTHER" id="PTHR23135:SF4">
    <property type="entry name" value="UDP-N-ACETYLMURAMOYL-L-ALANYL-D-GLUTAMATE--2,6-DIAMINOPIMELATE LIGASE MURE HOMOLOG, CHLOROPLASTIC"/>
    <property type="match status" value="1"/>
</dbReference>
<dbReference type="GO" id="GO:0005524">
    <property type="term" value="F:ATP binding"/>
    <property type="evidence" value="ECO:0007669"/>
    <property type="project" value="InterPro"/>
</dbReference>
<proteinExistence type="predicted"/>
<evidence type="ECO:0000313" key="3">
    <source>
        <dbReference type="Proteomes" id="UP000679129"/>
    </source>
</evidence>
<dbReference type="Proteomes" id="UP000679129">
    <property type="component" value="Chromosome"/>
</dbReference>
<accession>A0A8F1MC30</accession>
<protein>
    <recommendedName>
        <fullName evidence="1">Mur ligase central domain-containing protein</fullName>
    </recommendedName>
</protein>
<name>A0A8F1MC30_9BACT</name>
<evidence type="ECO:0000313" key="2">
    <source>
        <dbReference type="EMBL" id="QWQ32319.1"/>
    </source>
</evidence>